<dbReference type="CDD" id="cd01045">
    <property type="entry name" value="Ferritin_like_AB"/>
    <property type="match status" value="1"/>
</dbReference>
<dbReference type="PROSITE" id="PS50905">
    <property type="entry name" value="FERRITIN_LIKE"/>
    <property type="match status" value="1"/>
</dbReference>
<name>A0A4E0QZ31_9GAMM</name>
<dbReference type="InterPro" id="IPR012347">
    <property type="entry name" value="Ferritin-like"/>
</dbReference>
<accession>A0A4E0QZ31</accession>
<dbReference type="InterPro" id="IPR003251">
    <property type="entry name" value="Rr_diiron-bd_dom"/>
</dbReference>
<dbReference type="Pfam" id="PF02915">
    <property type="entry name" value="Rubrerythrin"/>
    <property type="match status" value="1"/>
</dbReference>
<keyword evidence="3" id="KW-1185">Reference proteome</keyword>
<evidence type="ECO:0000313" key="3">
    <source>
        <dbReference type="Proteomes" id="UP000030428"/>
    </source>
</evidence>
<dbReference type="InterPro" id="IPR009078">
    <property type="entry name" value="Ferritin-like_SF"/>
</dbReference>
<sequence length="173" mass="19530">MYASLDLSTLSPMDALDLAILIEQEAHKRYLNFASQLGQGGEGSPGTFFQYMAENEEKHGKELTKRRKALFGDAPMRLNLDDLFDVEAPEIGSIRSTMSVLQAFEVALSAEQKAYDFFDQTLPQITDTDVHALFVELRAEEKDHIRMVREIMETLPPSASTEGEIEYNETSYL</sequence>
<dbReference type="SUPFAM" id="SSF47240">
    <property type="entry name" value="Ferritin-like"/>
    <property type="match status" value="1"/>
</dbReference>
<comment type="caution">
    <text evidence="2">The sequence shown here is derived from an EMBL/GenBank/DDBJ whole genome shotgun (WGS) entry which is preliminary data.</text>
</comment>
<dbReference type="AlphaFoldDB" id="A0A4E0QZ31"/>
<feature type="domain" description="Ferritin-like diiron" evidence="1">
    <location>
        <begin position="6"/>
        <end position="159"/>
    </location>
</feature>
<protein>
    <recommendedName>
        <fullName evidence="1">Ferritin-like diiron domain-containing protein</fullName>
    </recommendedName>
</protein>
<evidence type="ECO:0000313" key="2">
    <source>
        <dbReference type="EMBL" id="TGO02442.1"/>
    </source>
</evidence>
<reference evidence="2 3" key="1">
    <citation type="journal article" date="2016" name="Front. Microbiol.">
        <title>Single-Cell (Meta-)Genomics of a Dimorphic Candidatus Thiomargarita nelsonii Reveals Genomic Plasticity.</title>
        <authorList>
            <person name="Flood B.E."/>
            <person name="Fliss P."/>
            <person name="Jones D.S."/>
            <person name="Dick G.J."/>
            <person name="Jain S."/>
            <person name="Kaster A.K."/>
            <person name="Winkel M."/>
            <person name="Mussmann M."/>
            <person name="Bailey J."/>
        </authorList>
    </citation>
    <scope>NUCLEOTIDE SEQUENCE [LARGE SCALE GENOMIC DNA]</scope>
    <source>
        <strain evidence="2">Hydrate Ridge</strain>
    </source>
</reference>
<dbReference type="InterPro" id="IPR009040">
    <property type="entry name" value="Ferritin-like_diiron"/>
</dbReference>
<organism evidence="2 3">
    <name type="scientific">Candidatus Thiomargarita nelsonii</name>
    <dbReference type="NCBI Taxonomy" id="1003181"/>
    <lineage>
        <taxon>Bacteria</taxon>
        <taxon>Pseudomonadati</taxon>
        <taxon>Pseudomonadota</taxon>
        <taxon>Gammaproteobacteria</taxon>
        <taxon>Thiotrichales</taxon>
        <taxon>Thiotrichaceae</taxon>
        <taxon>Thiomargarita</taxon>
    </lineage>
</organism>
<dbReference type="GO" id="GO:0016491">
    <property type="term" value="F:oxidoreductase activity"/>
    <property type="evidence" value="ECO:0007669"/>
    <property type="project" value="InterPro"/>
</dbReference>
<dbReference type="Proteomes" id="UP000030428">
    <property type="component" value="Unassembled WGS sequence"/>
</dbReference>
<proteinExistence type="predicted"/>
<evidence type="ECO:0000259" key="1">
    <source>
        <dbReference type="PROSITE" id="PS50905"/>
    </source>
</evidence>
<dbReference type="Gene3D" id="1.20.1260.10">
    <property type="match status" value="1"/>
</dbReference>
<dbReference type="GO" id="GO:0046872">
    <property type="term" value="F:metal ion binding"/>
    <property type="evidence" value="ECO:0007669"/>
    <property type="project" value="InterPro"/>
</dbReference>
<gene>
    <name evidence="2" type="ORF">PN36_25070</name>
</gene>
<dbReference type="EMBL" id="JSZA02000135">
    <property type="protein sequence ID" value="TGO02442.1"/>
    <property type="molecule type" value="Genomic_DNA"/>
</dbReference>